<dbReference type="PANTHER" id="PTHR48079:SF6">
    <property type="entry name" value="NAD(P)-BINDING DOMAIN-CONTAINING PROTEIN-RELATED"/>
    <property type="match status" value="1"/>
</dbReference>
<dbReference type="InterPro" id="IPR001509">
    <property type="entry name" value="Epimerase_deHydtase"/>
</dbReference>
<dbReference type="SUPFAM" id="SSF51735">
    <property type="entry name" value="NAD(P)-binding Rossmann-fold domains"/>
    <property type="match status" value="1"/>
</dbReference>
<evidence type="ECO:0000313" key="2">
    <source>
        <dbReference type="EMBL" id="QYL17875.1"/>
    </source>
</evidence>
<evidence type="ECO:0000313" key="3">
    <source>
        <dbReference type="Proteomes" id="UP000825367"/>
    </source>
</evidence>
<organism evidence="2 3">
    <name type="scientific">Mycolicibacterium pallens</name>
    <dbReference type="NCBI Taxonomy" id="370524"/>
    <lineage>
        <taxon>Bacteria</taxon>
        <taxon>Bacillati</taxon>
        <taxon>Actinomycetota</taxon>
        <taxon>Actinomycetes</taxon>
        <taxon>Mycobacteriales</taxon>
        <taxon>Mycobacteriaceae</taxon>
        <taxon>Mycolicibacterium</taxon>
    </lineage>
</organism>
<dbReference type="CDD" id="cd08946">
    <property type="entry name" value="SDR_e"/>
    <property type="match status" value="1"/>
</dbReference>
<sequence>MNPITSQSAVVVFGATSYLGQYVLDDLLARGHRVIAVTRNPAVSAILLHPWRGKISVVAPQQLDVVRKADAVINLAYIKAEKPHRLFRQNSLLMRSIHDAAVRVGAEHLVHISTQAVFGYEFSEQPRPVRAVRRSGDAYVESKVHAELVLEKLQASAKYRLDIVRLGNIVGEGSPAWTANLAQRLLDGRAVGVAGSDGYSNAAFAPNAASYLGHLVAAGGNSSADQFGRYHHFADLSGLRWSTFIERFAEAAGVLPTYATALPGQPVKSFRPTIAGTVRAAYKGPVGRLGRRALAKVNADEAIDTALFAMKTTLNKGGTVDPFAAPQDKDLLAILSSEFEFRSNLLPEWTSPIGSDEALNRMSRWMSEAGFVIPRWP</sequence>
<dbReference type="InterPro" id="IPR036291">
    <property type="entry name" value="NAD(P)-bd_dom_sf"/>
</dbReference>
<dbReference type="Proteomes" id="UP000825367">
    <property type="component" value="Chromosome"/>
</dbReference>
<evidence type="ECO:0000259" key="1">
    <source>
        <dbReference type="Pfam" id="PF01370"/>
    </source>
</evidence>
<dbReference type="RefSeq" id="WP_071947536.1">
    <property type="nucleotide sequence ID" value="NZ_BAAAVX010000003.1"/>
</dbReference>
<accession>A0ABX8VJB0</accession>
<reference evidence="2 3" key="1">
    <citation type="submission" date="2021-07" db="EMBL/GenBank/DDBJ databases">
        <title>Whole genome sequencing of non-tuberculosis mycobacteria type-strains.</title>
        <authorList>
            <person name="Igarashi Y."/>
            <person name="Osugi A."/>
            <person name="Mitarai S."/>
        </authorList>
    </citation>
    <scope>NUCLEOTIDE SEQUENCE [LARGE SCALE GENOMIC DNA]</scope>
    <source>
        <strain evidence="2 3">JCM 16370</strain>
    </source>
</reference>
<dbReference type="Gene3D" id="3.40.50.720">
    <property type="entry name" value="NAD(P)-binding Rossmann-like Domain"/>
    <property type="match status" value="1"/>
</dbReference>
<keyword evidence="3" id="KW-1185">Reference proteome</keyword>
<dbReference type="Pfam" id="PF01370">
    <property type="entry name" value="Epimerase"/>
    <property type="match status" value="1"/>
</dbReference>
<gene>
    <name evidence="2" type="ORF">K0O64_04805</name>
</gene>
<feature type="domain" description="NAD-dependent epimerase/dehydratase" evidence="1">
    <location>
        <begin position="10"/>
        <end position="193"/>
    </location>
</feature>
<proteinExistence type="predicted"/>
<name>A0ABX8VJB0_9MYCO</name>
<dbReference type="PANTHER" id="PTHR48079">
    <property type="entry name" value="PROTEIN YEEZ"/>
    <property type="match status" value="1"/>
</dbReference>
<dbReference type="EMBL" id="CP080333">
    <property type="protein sequence ID" value="QYL17875.1"/>
    <property type="molecule type" value="Genomic_DNA"/>
</dbReference>
<protein>
    <submittedName>
        <fullName evidence="2">NAD(P)-dependent oxidoreductase</fullName>
    </submittedName>
</protein>
<dbReference type="InterPro" id="IPR051783">
    <property type="entry name" value="NAD(P)-dependent_oxidoreduct"/>
</dbReference>